<protein>
    <submittedName>
        <fullName evidence="1">Short-chain dehydrogenase</fullName>
    </submittedName>
</protein>
<accession>A0AAX1XER6</accession>
<dbReference type="EMBL" id="RKJW01000001">
    <property type="protein sequence ID" value="RPA29820.1"/>
    <property type="molecule type" value="Genomic_DNA"/>
</dbReference>
<name>A0AAX1XER6_BURML</name>
<comment type="caution">
    <text evidence="1">The sequence shown here is derived from an EMBL/GenBank/DDBJ whole genome shotgun (WGS) entry which is preliminary data.</text>
</comment>
<dbReference type="GeneID" id="92977047"/>
<sequence length="44" mass="4866">MNTPLSFSMFARRPRASLVRPKRHALERRAAAMRTIAAAIVSGV</sequence>
<proteinExistence type="predicted"/>
<dbReference type="RefSeq" id="WP_004190573.1">
    <property type="nucleotide sequence ID" value="NZ_CAJMTF010000014.1"/>
</dbReference>
<organism evidence="1 2">
    <name type="scientific">Burkholderia mallei</name>
    <name type="common">Pseudomonas mallei</name>
    <dbReference type="NCBI Taxonomy" id="13373"/>
    <lineage>
        <taxon>Bacteria</taxon>
        <taxon>Pseudomonadati</taxon>
        <taxon>Pseudomonadota</taxon>
        <taxon>Betaproteobacteria</taxon>
        <taxon>Burkholderiales</taxon>
        <taxon>Burkholderiaceae</taxon>
        <taxon>Burkholderia</taxon>
        <taxon>pseudomallei group</taxon>
    </lineage>
</organism>
<evidence type="ECO:0000313" key="1">
    <source>
        <dbReference type="EMBL" id="RPA29820.1"/>
    </source>
</evidence>
<reference evidence="2" key="1">
    <citation type="submission" date="2018-10" db="EMBL/GenBank/DDBJ databases">
        <title>FDA dAtabase for Regulatory Grade micrObial Sequences (FDA-ARGOS): Supporting development and validation of Infectious Disease Dx tests.</title>
        <authorList>
            <person name="Minogue T."/>
            <person name="Wolcott M."/>
            <person name="Wasieloski L."/>
            <person name="Aguilar W."/>
            <person name="Moore D."/>
            <person name="Jaissle J."/>
            <person name="Tallon L."/>
            <person name="Sadzewicz L."/>
            <person name="Zhao X."/>
            <person name="Vavikolanu K."/>
            <person name="Mehta A."/>
            <person name="Aluvathingal J."/>
            <person name="Nadendla S."/>
            <person name="Yan Y."/>
            <person name="Sichtig H."/>
        </authorList>
    </citation>
    <scope>NUCLEOTIDE SEQUENCE [LARGE SCALE GENOMIC DNA]</scope>
    <source>
        <strain evidence="2">FDAARGOS_588</strain>
    </source>
</reference>
<evidence type="ECO:0000313" key="2">
    <source>
        <dbReference type="Proteomes" id="UP000269379"/>
    </source>
</evidence>
<dbReference type="AlphaFoldDB" id="A0AAX1XER6"/>
<dbReference type="Proteomes" id="UP000269379">
    <property type="component" value="Unassembled WGS sequence"/>
</dbReference>
<gene>
    <name evidence="1" type="ORF">EGT70_10070</name>
</gene>
<dbReference type="KEGG" id="bmai:DM57_14160"/>